<dbReference type="Proteomes" id="UP000184514">
    <property type="component" value="Unassembled WGS sequence"/>
</dbReference>
<keyword evidence="1" id="KW-0472">Membrane</keyword>
<keyword evidence="3" id="KW-1185">Reference proteome</keyword>
<evidence type="ECO:0000256" key="1">
    <source>
        <dbReference type="SAM" id="Phobius"/>
    </source>
</evidence>
<dbReference type="EMBL" id="MLCB01000033">
    <property type="protein sequence ID" value="OJI95336.1"/>
    <property type="molecule type" value="Genomic_DNA"/>
</dbReference>
<dbReference type="RefSeq" id="WP_072629114.1">
    <property type="nucleotide sequence ID" value="NZ_MLCB01000033.1"/>
</dbReference>
<reference evidence="2 3" key="1">
    <citation type="submission" date="2016-10" db="EMBL/GenBank/DDBJ databases">
        <title>Genome sequence of Planktotalea frisia SH6-1.</title>
        <authorList>
            <person name="Poehlein A."/>
            <person name="Bakenhus I."/>
            <person name="Voget S."/>
            <person name="Brinkhoff T."/>
            <person name="Simon M."/>
        </authorList>
    </citation>
    <scope>NUCLEOTIDE SEQUENCE [LARGE SCALE GENOMIC DNA]</scope>
    <source>
        <strain evidence="2 3">SH6-1</strain>
    </source>
</reference>
<feature type="transmembrane region" description="Helical" evidence="1">
    <location>
        <begin position="18"/>
        <end position="36"/>
    </location>
</feature>
<proteinExistence type="predicted"/>
<dbReference type="AlphaFoldDB" id="A0A1L9P1G0"/>
<keyword evidence="1" id="KW-1133">Transmembrane helix</keyword>
<dbReference type="STRING" id="696762.PFRI_04270"/>
<gene>
    <name evidence="2" type="ORF">PFRI_04270</name>
</gene>
<protein>
    <submittedName>
        <fullName evidence="2">Uncharacterized protein</fullName>
    </submittedName>
</protein>
<accession>A0A1L9P1G0</accession>
<evidence type="ECO:0000313" key="2">
    <source>
        <dbReference type="EMBL" id="OJI95336.1"/>
    </source>
</evidence>
<keyword evidence="1" id="KW-0812">Transmembrane</keyword>
<evidence type="ECO:0000313" key="3">
    <source>
        <dbReference type="Proteomes" id="UP000184514"/>
    </source>
</evidence>
<comment type="caution">
    <text evidence="2">The sequence shown here is derived from an EMBL/GenBank/DDBJ whole genome shotgun (WGS) entry which is preliminary data.</text>
</comment>
<name>A0A1L9P1G0_9RHOB</name>
<dbReference type="OrthoDB" id="5919045at2"/>
<organism evidence="2 3">
    <name type="scientific">Planktotalea frisia</name>
    <dbReference type="NCBI Taxonomy" id="696762"/>
    <lineage>
        <taxon>Bacteria</taxon>
        <taxon>Pseudomonadati</taxon>
        <taxon>Pseudomonadota</taxon>
        <taxon>Alphaproteobacteria</taxon>
        <taxon>Rhodobacterales</taxon>
        <taxon>Paracoccaceae</taxon>
        <taxon>Planktotalea</taxon>
    </lineage>
</organism>
<sequence>MKFDFIDILSAWIDERQALLILIVMPLLTLIVTWRINKASERRAFQQRLIERSLSRQLKLADFRQRWIDEMRDDIAEYSALTWNSEINTGVESQKALVTLQARILMRMNPDDIDYPKLQSALATPVADQNEGRKALAIVARGILKREWERLKADLEDIEVSPQ</sequence>